<dbReference type="RefSeq" id="XP_033570253.1">
    <property type="nucleotide sequence ID" value="XM_033728556.1"/>
</dbReference>
<evidence type="ECO:0000256" key="1">
    <source>
        <dbReference type="SAM" id="MobiDB-lite"/>
    </source>
</evidence>
<evidence type="ECO:0000313" key="3">
    <source>
        <dbReference type="Proteomes" id="UP000504636"/>
    </source>
</evidence>
<reference evidence="2 4" key="1">
    <citation type="journal article" date="2020" name="Stud. Mycol.">
        <title>101 Dothideomycetes genomes: a test case for predicting lifestyles and emergence of pathogens.</title>
        <authorList>
            <person name="Haridas S."/>
            <person name="Albert R."/>
            <person name="Binder M."/>
            <person name="Bloem J."/>
            <person name="Labutti K."/>
            <person name="Salamov A."/>
            <person name="Andreopoulos B."/>
            <person name="Baker S."/>
            <person name="Barry K."/>
            <person name="Bills G."/>
            <person name="Bluhm B."/>
            <person name="Cannon C."/>
            <person name="Castanera R."/>
            <person name="Culley D."/>
            <person name="Daum C."/>
            <person name="Ezra D."/>
            <person name="Gonzalez J."/>
            <person name="Henrissat B."/>
            <person name="Kuo A."/>
            <person name="Liang C."/>
            <person name="Lipzen A."/>
            <person name="Lutzoni F."/>
            <person name="Magnuson J."/>
            <person name="Mondo S."/>
            <person name="Nolan M."/>
            <person name="Ohm R."/>
            <person name="Pangilinan J."/>
            <person name="Park H.-J."/>
            <person name="Ramirez L."/>
            <person name="Alfaro M."/>
            <person name="Sun H."/>
            <person name="Tritt A."/>
            <person name="Yoshinaga Y."/>
            <person name="Zwiers L.-H."/>
            <person name="Turgeon B."/>
            <person name="Goodwin S."/>
            <person name="Spatafora J."/>
            <person name="Crous P."/>
            <person name="Grigoriev I."/>
        </authorList>
    </citation>
    <scope>NUCLEOTIDE SEQUENCE</scope>
    <source>
        <strain evidence="2 4">CBS 304.34</strain>
    </source>
</reference>
<dbReference type="EMBL" id="MU003718">
    <property type="protein sequence ID" value="KAF2803289.1"/>
    <property type="molecule type" value="Genomic_DNA"/>
</dbReference>
<proteinExistence type="predicted"/>
<accession>A0A6A6Y3T1</accession>
<dbReference type="Proteomes" id="UP000504636">
    <property type="component" value="Unplaced"/>
</dbReference>
<evidence type="ECO:0000313" key="4">
    <source>
        <dbReference type="RefSeq" id="XP_033570253.1"/>
    </source>
</evidence>
<dbReference type="AlphaFoldDB" id="A0A6A6Y3T1"/>
<feature type="region of interest" description="Disordered" evidence="1">
    <location>
        <begin position="199"/>
        <end position="218"/>
    </location>
</feature>
<keyword evidence="3" id="KW-1185">Reference proteome</keyword>
<gene>
    <name evidence="2 4" type="ORF">BDZ99DRAFT_576201</name>
</gene>
<sequence length="218" mass="24323">MATLAFVCAMRPVQPALPSPWHLPARRWLLGVQGQRLARHRMKTHRHPPRSALLSNLSSDSGSVETLRSMILAAVSRSGGSAATFLAVFTISDRPARDGWLGRDQRLAGSEMSEDPQGSPVDAMFPSRILRAVSDRLRLCCCVDPRRMGRMGPARHKQVRGVWRALWPLIDVDHLHFRAARRPMGATRRMRLPRVDAGLAGRRGQQAEDSREPSSCRI</sequence>
<evidence type="ECO:0000313" key="2">
    <source>
        <dbReference type="EMBL" id="KAF2803289.1"/>
    </source>
</evidence>
<organism evidence="2">
    <name type="scientific">Mytilinidion resinicola</name>
    <dbReference type="NCBI Taxonomy" id="574789"/>
    <lineage>
        <taxon>Eukaryota</taxon>
        <taxon>Fungi</taxon>
        <taxon>Dikarya</taxon>
        <taxon>Ascomycota</taxon>
        <taxon>Pezizomycotina</taxon>
        <taxon>Dothideomycetes</taxon>
        <taxon>Pleosporomycetidae</taxon>
        <taxon>Mytilinidiales</taxon>
        <taxon>Mytilinidiaceae</taxon>
        <taxon>Mytilinidion</taxon>
    </lineage>
</organism>
<dbReference type="GeneID" id="54469449"/>
<name>A0A6A6Y3T1_9PEZI</name>
<reference evidence="4" key="3">
    <citation type="submission" date="2025-04" db="UniProtKB">
        <authorList>
            <consortium name="RefSeq"/>
        </authorList>
    </citation>
    <scope>IDENTIFICATION</scope>
    <source>
        <strain evidence="4">CBS 304.34</strain>
    </source>
</reference>
<feature type="compositionally biased region" description="Basic and acidic residues" evidence="1">
    <location>
        <begin position="205"/>
        <end position="218"/>
    </location>
</feature>
<protein>
    <submittedName>
        <fullName evidence="2 4">Uncharacterized protein</fullName>
    </submittedName>
</protein>
<reference evidence="4" key="2">
    <citation type="submission" date="2020-04" db="EMBL/GenBank/DDBJ databases">
        <authorList>
            <consortium name="NCBI Genome Project"/>
        </authorList>
    </citation>
    <scope>NUCLEOTIDE SEQUENCE</scope>
    <source>
        <strain evidence="4">CBS 304.34</strain>
    </source>
</reference>